<organism evidence="1">
    <name type="scientific">marine metagenome</name>
    <dbReference type="NCBI Taxonomy" id="408172"/>
    <lineage>
        <taxon>unclassified sequences</taxon>
        <taxon>metagenomes</taxon>
        <taxon>ecological metagenomes</taxon>
    </lineage>
</organism>
<sequence>GTVEGRHQIGCNFSLDQASYWQFNFQFSHMIILNKYHKIRPREHHSQLAFQIGYQYDWDASRTAVLP</sequence>
<evidence type="ECO:0000313" key="1">
    <source>
        <dbReference type="EMBL" id="SVC15716.1"/>
    </source>
</evidence>
<feature type="non-terminal residue" evidence="1">
    <location>
        <position position="1"/>
    </location>
</feature>
<reference evidence="1" key="1">
    <citation type="submission" date="2018-05" db="EMBL/GenBank/DDBJ databases">
        <authorList>
            <person name="Lanie J.A."/>
            <person name="Ng W.-L."/>
            <person name="Kazmierczak K.M."/>
            <person name="Andrzejewski T.M."/>
            <person name="Davidsen T.M."/>
            <person name="Wayne K.J."/>
            <person name="Tettelin H."/>
            <person name="Glass J.I."/>
            <person name="Rusch D."/>
            <person name="Podicherti R."/>
            <person name="Tsui H.-C.T."/>
            <person name="Winkler M.E."/>
        </authorList>
    </citation>
    <scope>NUCLEOTIDE SEQUENCE</scope>
</reference>
<dbReference type="EMBL" id="UINC01076490">
    <property type="protein sequence ID" value="SVC15716.1"/>
    <property type="molecule type" value="Genomic_DNA"/>
</dbReference>
<accession>A0A382JVD3</accession>
<dbReference type="AlphaFoldDB" id="A0A382JVD3"/>
<gene>
    <name evidence="1" type="ORF">METZ01_LOCUS268570</name>
</gene>
<name>A0A382JVD3_9ZZZZ</name>
<protein>
    <submittedName>
        <fullName evidence="1">Uncharacterized protein</fullName>
    </submittedName>
</protein>
<proteinExistence type="predicted"/>